<evidence type="ECO:0008006" key="4">
    <source>
        <dbReference type="Google" id="ProtNLM"/>
    </source>
</evidence>
<name>A0ABQ5UR98_9HYPH</name>
<evidence type="ECO:0000256" key="1">
    <source>
        <dbReference type="SAM" id="MobiDB-lite"/>
    </source>
</evidence>
<accession>A0ABQ5UR98</accession>
<reference evidence="2" key="2">
    <citation type="submission" date="2023-01" db="EMBL/GenBank/DDBJ databases">
        <title>Draft genome sequence of Maritalea porphyrae strain NBRC 107169.</title>
        <authorList>
            <person name="Sun Q."/>
            <person name="Mori K."/>
        </authorList>
    </citation>
    <scope>NUCLEOTIDE SEQUENCE</scope>
    <source>
        <strain evidence="2">NBRC 107169</strain>
    </source>
</reference>
<keyword evidence="3" id="KW-1185">Reference proteome</keyword>
<comment type="caution">
    <text evidence="2">The sequence shown here is derived from an EMBL/GenBank/DDBJ whole genome shotgun (WGS) entry which is preliminary data.</text>
</comment>
<dbReference type="EMBL" id="BSNI01000002">
    <property type="protein sequence ID" value="GLQ17713.1"/>
    <property type="molecule type" value="Genomic_DNA"/>
</dbReference>
<dbReference type="InterPro" id="IPR036465">
    <property type="entry name" value="vWFA_dom_sf"/>
</dbReference>
<gene>
    <name evidence="2" type="ORF">GCM10007879_19620</name>
</gene>
<evidence type="ECO:0000313" key="2">
    <source>
        <dbReference type="EMBL" id="GLQ17713.1"/>
    </source>
</evidence>
<feature type="region of interest" description="Disordered" evidence="1">
    <location>
        <begin position="261"/>
        <end position="280"/>
    </location>
</feature>
<evidence type="ECO:0000313" key="3">
    <source>
        <dbReference type="Proteomes" id="UP001161405"/>
    </source>
</evidence>
<dbReference type="Gene3D" id="3.40.50.410">
    <property type="entry name" value="von Willebrand factor, type A domain"/>
    <property type="match status" value="2"/>
</dbReference>
<dbReference type="SUPFAM" id="SSF53300">
    <property type="entry name" value="vWA-like"/>
    <property type="match status" value="1"/>
</dbReference>
<dbReference type="RefSeq" id="WP_284364067.1">
    <property type="nucleotide sequence ID" value="NZ_BSNI01000002.1"/>
</dbReference>
<sequence length="535" mass="58273">MKFILSRLKSFGRDEGGAFAVIFGVIAVVLIATGGSAVDFVNIQQARKTTQISLDSTVLSLQPEIYKKNKTWIKNRAQKLATEAMNGTDISIAIDKVEIDTEAGRLMISAKISRPTLFVRLVGVNEMKATLVSEATRAKNRLEVVMVLDNSGSMASYGRITALKTASTLAVDILSGGDAEPDKVFIGIVPFTMAVNVGEKNKTAKWLDTKGVSSISWDNLDDDDNSSTGHDTSNPSDRMKRIQLYASIPNVSWKGCVEARPHDKSKPVSQRLDVNDEEPNMGDPDTYFVPMFNPDQADTSGGSKRGYMQDTKGSCGNKGGGLPWLERHERECKYRGQKASPSTGINSPNGPCGDAEILPLTNKMSTIKTAINAMVASGGTNIHQGAIWGWRVLSPTAPYDEGVPYDDGASKVMILMTDGQNYASQTKSNNYGSHYYSAYGWPINERLGKWGWSNWQVIKEMDNRTKWACENAKSSPSKIEIYTIGLGISASSTNGKMLSDCATSSNHDFFPSSSSDLIDTFETIADQLSDLRLSK</sequence>
<reference evidence="2" key="1">
    <citation type="journal article" date="2014" name="Int. J. Syst. Evol. Microbiol.">
        <title>Complete genome of a new Firmicutes species belonging to the dominant human colonic microbiota ('Ruminococcus bicirculans') reveals two chromosomes and a selective capacity to utilize plant glucans.</title>
        <authorList>
            <consortium name="NISC Comparative Sequencing Program"/>
            <person name="Wegmann U."/>
            <person name="Louis P."/>
            <person name="Goesmann A."/>
            <person name="Henrissat B."/>
            <person name="Duncan S.H."/>
            <person name="Flint H.J."/>
        </authorList>
    </citation>
    <scope>NUCLEOTIDE SEQUENCE</scope>
    <source>
        <strain evidence="2">NBRC 107169</strain>
    </source>
</reference>
<protein>
    <recommendedName>
        <fullName evidence="4">Flp pilus-assembly TadG-like N-terminal domain-containing protein</fullName>
    </recommendedName>
</protein>
<proteinExistence type="predicted"/>
<feature type="region of interest" description="Disordered" evidence="1">
    <location>
        <begin position="217"/>
        <end position="239"/>
    </location>
</feature>
<dbReference type="Proteomes" id="UP001161405">
    <property type="component" value="Unassembled WGS sequence"/>
</dbReference>
<organism evidence="2 3">
    <name type="scientific">Maritalea porphyrae</name>
    <dbReference type="NCBI Taxonomy" id="880732"/>
    <lineage>
        <taxon>Bacteria</taxon>
        <taxon>Pseudomonadati</taxon>
        <taxon>Pseudomonadota</taxon>
        <taxon>Alphaproteobacteria</taxon>
        <taxon>Hyphomicrobiales</taxon>
        <taxon>Devosiaceae</taxon>
        <taxon>Maritalea</taxon>
    </lineage>
</organism>